<evidence type="ECO:0000256" key="1">
    <source>
        <dbReference type="ARBA" id="ARBA00022553"/>
    </source>
</evidence>
<dbReference type="GO" id="GO:0110001">
    <property type="term" value="C:toxin-antitoxin complex"/>
    <property type="evidence" value="ECO:0007669"/>
    <property type="project" value="InterPro"/>
</dbReference>
<dbReference type="GO" id="GO:0004540">
    <property type="term" value="F:RNA nuclease activity"/>
    <property type="evidence" value="ECO:0007669"/>
    <property type="project" value="InterPro"/>
</dbReference>
<keyword evidence="3" id="KW-0540">Nuclease</keyword>
<keyword evidence="2" id="KW-1277">Toxin-antitoxin system</keyword>
<protein>
    <recommendedName>
        <fullName evidence="8">Antitoxin</fullName>
    </recommendedName>
</protein>
<dbReference type="Pfam" id="PF01934">
    <property type="entry name" value="HepT-like"/>
    <property type="match status" value="1"/>
</dbReference>
<dbReference type="OrthoDB" id="9810538at2"/>
<dbReference type="PANTHER" id="PTHR34139:SF1">
    <property type="entry name" value="RNASE MJ1380-RELATED"/>
    <property type="match status" value="1"/>
</dbReference>
<evidence type="ECO:0000256" key="5">
    <source>
        <dbReference type="ARBA" id="ARBA00022801"/>
    </source>
</evidence>
<evidence type="ECO:0008006" key="8">
    <source>
        <dbReference type="Google" id="ProtNLM"/>
    </source>
</evidence>
<keyword evidence="1" id="KW-0597">Phosphoprotein</keyword>
<organism evidence="6 7">
    <name type="scientific">Butyrivibrio hungatei</name>
    <dbReference type="NCBI Taxonomy" id="185008"/>
    <lineage>
        <taxon>Bacteria</taxon>
        <taxon>Bacillati</taxon>
        <taxon>Bacillota</taxon>
        <taxon>Clostridia</taxon>
        <taxon>Lachnospirales</taxon>
        <taxon>Lachnospiraceae</taxon>
        <taxon>Butyrivibrio</taxon>
    </lineage>
</organism>
<dbReference type="EMBL" id="CP017831">
    <property type="protein sequence ID" value="AOZ96725.1"/>
    <property type="molecule type" value="Genomic_DNA"/>
</dbReference>
<evidence type="ECO:0000256" key="2">
    <source>
        <dbReference type="ARBA" id="ARBA00022649"/>
    </source>
</evidence>
<dbReference type="Proteomes" id="UP000179284">
    <property type="component" value="Chromosome I"/>
</dbReference>
<sequence length="111" mass="13197">MQYTDEQRIEKIKITVDKLIAYVNDSKLTREQVLEDETIRWTLTTPLYNIGEHAYNLSKEFKEAHNDIPWSKISGLRHRLVHDYDNTSWTIICDIVFSVIPEFKKQLESIK</sequence>
<gene>
    <name evidence="6" type="ORF">bhn_I1692</name>
</gene>
<dbReference type="InterPro" id="IPR051813">
    <property type="entry name" value="HepT_RNase_toxin"/>
</dbReference>
<evidence type="ECO:0000256" key="4">
    <source>
        <dbReference type="ARBA" id="ARBA00022741"/>
    </source>
</evidence>
<keyword evidence="5" id="KW-0378">Hydrolase</keyword>
<evidence type="ECO:0000313" key="6">
    <source>
        <dbReference type="EMBL" id="AOZ96725.1"/>
    </source>
</evidence>
<evidence type="ECO:0000256" key="3">
    <source>
        <dbReference type="ARBA" id="ARBA00022722"/>
    </source>
</evidence>
<keyword evidence="7" id="KW-1185">Reference proteome</keyword>
<dbReference type="InterPro" id="IPR008201">
    <property type="entry name" value="HepT-like"/>
</dbReference>
<evidence type="ECO:0000313" key="7">
    <source>
        <dbReference type="Proteomes" id="UP000179284"/>
    </source>
</evidence>
<dbReference type="KEGG" id="bhu:bhn_I1692"/>
<dbReference type="GO" id="GO:0000166">
    <property type="term" value="F:nucleotide binding"/>
    <property type="evidence" value="ECO:0007669"/>
    <property type="project" value="UniProtKB-KW"/>
</dbReference>
<accession>A0A1D9P3F2</accession>
<dbReference type="GO" id="GO:0016787">
    <property type="term" value="F:hydrolase activity"/>
    <property type="evidence" value="ECO:0007669"/>
    <property type="project" value="UniProtKB-KW"/>
</dbReference>
<name>A0A1D9P3F2_9FIRM</name>
<dbReference type="PANTHER" id="PTHR34139">
    <property type="entry name" value="UPF0331 PROTEIN MJ0127"/>
    <property type="match status" value="1"/>
</dbReference>
<dbReference type="RefSeq" id="WP_071176390.1">
    <property type="nucleotide sequence ID" value="NZ_CP017831.1"/>
</dbReference>
<proteinExistence type="predicted"/>
<keyword evidence="4" id="KW-0547">Nucleotide-binding</keyword>
<dbReference type="AlphaFoldDB" id="A0A1D9P3F2"/>
<reference evidence="7" key="1">
    <citation type="submission" date="2016-10" db="EMBL/GenBank/DDBJ databases">
        <title>The complete genome sequence of the rumen bacterium Butyrivibrio hungatei MB2003.</title>
        <authorList>
            <person name="Palevich N."/>
            <person name="Kelly W.J."/>
            <person name="Leahy S.C."/>
            <person name="Altermann E."/>
            <person name="Rakonjac J."/>
            <person name="Attwood G.T."/>
        </authorList>
    </citation>
    <scope>NUCLEOTIDE SEQUENCE [LARGE SCALE GENOMIC DNA]</scope>
    <source>
        <strain evidence="7">MB2003</strain>
    </source>
</reference>